<evidence type="ECO:0000256" key="5">
    <source>
        <dbReference type="ARBA" id="ARBA00041284"/>
    </source>
</evidence>
<evidence type="ECO:0000259" key="7">
    <source>
        <dbReference type="PROSITE" id="PS51180"/>
    </source>
</evidence>
<keyword evidence="9" id="KW-1185">Reference proteome</keyword>
<proteinExistence type="predicted"/>
<feature type="domain" description="BRO1" evidence="7">
    <location>
        <begin position="8"/>
        <end position="422"/>
    </location>
</feature>
<dbReference type="InterPro" id="IPR004328">
    <property type="entry name" value="BRO1_dom"/>
</dbReference>
<evidence type="ECO:0000256" key="4">
    <source>
        <dbReference type="ARBA" id="ARBA00022753"/>
    </source>
</evidence>
<dbReference type="GO" id="GO:0005768">
    <property type="term" value="C:endosome"/>
    <property type="evidence" value="ECO:0007669"/>
    <property type="project" value="UniProtKB-SubCell"/>
</dbReference>
<dbReference type="GO" id="GO:0043328">
    <property type="term" value="P:protein transport to vacuole involved in ubiquitin-dependent protein catabolic process via the multivesicular body sorting pathway"/>
    <property type="evidence" value="ECO:0007669"/>
    <property type="project" value="TreeGrafter"/>
</dbReference>
<dbReference type="Gene3D" id="1.20.120.560">
    <property type="entry name" value="alix/aip1 in complex with the ypdl late domain"/>
    <property type="match status" value="1"/>
</dbReference>
<gene>
    <name evidence="8" type="ORF">BDK51DRAFT_15485</name>
</gene>
<protein>
    <recommendedName>
        <fullName evidence="5">BRO domain-containing protein 1</fullName>
    </recommendedName>
</protein>
<dbReference type="Pfam" id="PF13949">
    <property type="entry name" value="ALIX_LYPXL_bnd"/>
    <property type="match status" value="1"/>
</dbReference>
<feature type="compositionally biased region" description="Low complexity" evidence="6">
    <location>
        <begin position="843"/>
        <end position="889"/>
    </location>
</feature>
<feature type="region of interest" description="Disordered" evidence="6">
    <location>
        <begin position="811"/>
        <end position="926"/>
    </location>
</feature>
<dbReference type="SMART" id="SM01041">
    <property type="entry name" value="BRO1"/>
    <property type="match status" value="1"/>
</dbReference>
<dbReference type="OrthoDB" id="2141925at2759"/>
<name>A0A4P9WLG8_9FUNG</name>
<dbReference type="CDD" id="cd09242">
    <property type="entry name" value="BRO1_ScBro1_like"/>
    <property type="match status" value="1"/>
</dbReference>
<dbReference type="PANTHER" id="PTHR23030">
    <property type="entry name" value="PCD6 INTERACTING PROTEIN-RELATED"/>
    <property type="match status" value="1"/>
</dbReference>
<comment type="subcellular location">
    <subcellularLocation>
        <location evidence="2">Cytoplasm</location>
    </subcellularLocation>
    <subcellularLocation>
        <location evidence="1">Endosome</location>
    </subcellularLocation>
</comment>
<dbReference type="PANTHER" id="PTHR23030:SF30">
    <property type="entry name" value="TYROSINE-PROTEIN PHOSPHATASE NON-RECEPTOR TYPE 23"/>
    <property type="match status" value="1"/>
</dbReference>
<sequence length="926" mass="102894">MSSTLQAPVLHPPSKTTDDVDFASSIRSYIQTVYQEDPDKYATEIATLHRLRQDARGAGKDVTGRDILYRYYGQIELLDLRFPIDEKHVKISFNWYDAFSKAPISQYSIAYEKACIIFNIGATCASIAALQNRFDAAGLKMAFNYFQAAAGMFTYINENFLHAPSVDLSRDSIKTLVEVMLAQAQECFIEKVVMEKKKGALVAKLSAQAAHMYNNALDGMLNDAIRSQFDKAWVELVRLKAKHFQAYALYHRSLHLESEGKYGENVASLTAAETIAKEANKLATSFSSSFSSFSTFSAPSSVSSSGQSASAAASLVEMTKTNLTLISDRKTAAVKDNDLIYHESIPNAETLPAVEKLNAVKAISFAEVCTNGQADIAKIVGPDIFTRLVPLSVHEASSCYSEEKAKILRAEQERVDTTNGELQAMLDSMDLMPTLDKLKRFGKGAAGLGADLGPPASVRQWSAAVRSEEDGGSGEATEQLLGAVDGLKGRVREMLDEVGLFLDKEQHECEGMRVKYAEKWTQEPSSKLTSQIRAGIRQHRDSFEKALSTDQALLSWLNESKPDIEILKRPIDEVESIFAERILEAGPASRKSKNVANLIDDVGGSENGLGVLEEQIVIEKLDGILTRLRALKKERTDVLEELKTRLHSDDISSLLLLNKNKETQIFQAELSKFKPLQGRLAANIQAHGQFLHDLSTEFSKLKDSSKTMRTIEARERRKAELVKEWQRSFDHWREAKDGLKKGVRFYSDLAELVASLQTAARDFDRRRADERADLAKQIEENNATALRDQLKRLSVGGDPASSPRSALRYSASPYAQQQPVASWSQQPPSPAQYGQGPPPRPYQQPTYGSQAPPPGAYQQPLQPQPQQQYQQYPPQQQQQQQQKPHPGQGQPQGGYGAPPPQQQQQQQQQRTYPQQQGQGQSWGLMD</sequence>
<dbReference type="Gene3D" id="1.20.140.50">
    <property type="entry name" value="alix/aip1 like domains"/>
    <property type="match status" value="1"/>
</dbReference>
<dbReference type="Gene3D" id="1.25.40.280">
    <property type="entry name" value="alix/aip1 like domains"/>
    <property type="match status" value="1"/>
</dbReference>
<feature type="compositionally biased region" description="Low complexity" evidence="6">
    <location>
        <begin position="902"/>
        <end position="919"/>
    </location>
</feature>
<evidence type="ECO:0000313" key="8">
    <source>
        <dbReference type="EMBL" id="RKO91970.1"/>
    </source>
</evidence>
<dbReference type="Proteomes" id="UP000269721">
    <property type="component" value="Unassembled WGS sequence"/>
</dbReference>
<evidence type="ECO:0000256" key="6">
    <source>
        <dbReference type="SAM" id="MobiDB-lite"/>
    </source>
</evidence>
<evidence type="ECO:0000256" key="3">
    <source>
        <dbReference type="ARBA" id="ARBA00022490"/>
    </source>
</evidence>
<dbReference type="Pfam" id="PF03097">
    <property type="entry name" value="BRO1"/>
    <property type="match status" value="1"/>
</dbReference>
<dbReference type="InterPro" id="IPR025304">
    <property type="entry name" value="ALIX_V_dom"/>
</dbReference>
<evidence type="ECO:0000313" key="9">
    <source>
        <dbReference type="Proteomes" id="UP000269721"/>
    </source>
</evidence>
<dbReference type="AlphaFoldDB" id="A0A4P9WLG8"/>
<organism evidence="8 9">
    <name type="scientific">Blyttiomyces helicus</name>
    <dbReference type="NCBI Taxonomy" id="388810"/>
    <lineage>
        <taxon>Eukaryota</taxon>
        <taxon>Fungi</taxon>
        <taxon>Fungi incertae sedis</taxon>
        <taxon>Chytridiomycota</taxon>
        <taxon>Chytridiomycota incertae sedis</taxon>
        <taxon>Chytridiomycetes</taxon>
        <taxon>Chytridiomycetes incertae sedis</taxon>
        <taxon>Blyttiomyces</taxon>
    </lineage>
</organism>
<evidence type="ECO:0000256" key="2">
    <source>
        <dbReference type="ARBA" id="ARBA00004496"/>
    </source>
</evidence>
<keyword evidence="3" id="KW-0963">Cytoplasm</keyword>
<dbReference type="PROSITE" id="PS51180">
    <property type="entry name" value="BRO1"/>
    <property type="match status" value="1"/>
</dbReference>
<feature type="compositionally biased region" description="Polar residues" evidence="6">
    <location>
        <begin position="813"/>
        <end position="826"/>
    </location>
</feature>
<dbReference type="InterPro" id="IPR038499">
    <property type="entry name" value="BRO1_sf"/>
</dbReference>
<accession>A0A4P9WLG8</accession>
<dbReference type="EMBL" id="KZ994823">
    <property type="protein sequence ID" value="RKO91970.1"/>
    <property type="molecule type" value="Genomic_DNA"/>
</dbReference>
<keyword evidence="4" id="KW-0967">Endosome</keyword>
<evidence type="ECO:0000256" key="1">
    <source>
        <dbReference type="ARBA" id="ARBA00004177"/>
    </source>
</evidence>
<reference evidence="9" key="1">
    <citation type="journal article" date="2018" name="Nat. Microbiol.">
        <title>Leveraging single-cell genomics to expand the fungal tree of life.</title>
        <authorList>
            <person name="Ahrendt S.R."/>
            <person name="Quandt C.A."/>
            <person name="Ciobanu D."/>
            <person name="Clum A."/>
            <person name="Salamov A."/>
            <person name="Andreopoulos B."/>
            <person name="Cheng J.F."/>
            <person name="Woyke T."/>
            <person name="Pelin A."/>
            <person name="Henrissat B."/>
            <person name="Reynolds N.K."/>
            <person name="Benny G.L."/>
            <person name="Smith M.E."/>
            <person name="James T.Y."/>
            <person name="Grigoriev I.V."/>
        </authorList>
    </citation>
    <scope>NUCLEOTIDE SEQUENCE [LARGE SCALE GENOMIC DNA]</scope>
</reference>